<dbReference type="InterPro" id="IPR007018">
    <property type="entry name" value="Mediator_Med6"/>
</dbReference>
<feature type="region of interest" description="Disordered" evidence="7">
    <location>
        <begin position="115"/>
        <end position="134"/>
    </location>
</feature>
<protein>
    <recommendedName>
        <fullName evidence="6">Mediator of RNA polymerase II transcription subunit 6</fullName>
    </recommendedName>
    <alternativeName>
        <fullName evidence="6">Mediator complex subunit 6</fullName>
    </alternativeName>
</protein>
<dbReference type="InterPro" id="IPR038566">
    <property type="entry name" value="Mediator_Med6_sf"/>
</dbReference>
<dbReference type="GO" id="GO:0003712">
    <property type="term" value="F:transcription coregulator activity"/>
    <property type="evidence" value="ECO:0007669"/>
    <property type="project" value="InterPro"/>
</dbReference>
<dbReference type="EMBL" id="CP031035">
    <property type="protein sequence ID" value="QDZ19111.1"/>
    <property type="molecule type" value="Genomic_DNA"/>
</dbReference>
<keyword evidence="3 6" id="KW-0805">Transcription regulation</keyword>
<dbReference type="OrthoDB" id="344220at2759"/>
<evidence type="ECO:0000313" key="9">
    <source>
        <dbReference type="Proteomes" id="UP000316726"/>
    </source>
</evidence>
<dbReference type="Proteomes" id="UP000316726">
    <property type="component" value="Chromosome 2"/>
</dbReference>
<evidence type="ECO:0000256" key="5">
    <source>
        <dbReference type="ARBA" id="ARBA00023242"/>
    </source>
</evidence>
<evidence type="ECO:0000256" key="2">
    <source>
        <dbReference type="ARBA" id="ARBA00007526"/>
    </source>
</evidence>
<dbReference type="GO" id="GO:0006357">
    <property type="term" value="P:regulation of transcription by RNA polymerase II"/>
    <property type="evidence" value="ECO:0007669"/>
    <property type="project" value="InterPro"/>
</dbReference>
<evidence type="ECO:0000256" key="4">
    <source>
        <dbReference type="ARBA" id="ARBA00023163"/>
    </source>
</evidence>
<proteinExistence type="inferred from homology"/>
<organism evidence="8 9">
    <name type="scientific">Chloropicon primus</name>
    <dbReference type="NCBI Taxonomy" id="1764295"/>
    <lineage>
        <taxon>Eukaryota</taxon>
        <taxon>Viridiplantae</taxon>
        <taxon>Chlorophyta</taxon>
        <taxon>Chloropicophyceae</taxon>
        <taxon>Chloropicales</taxon>
        <taxon>Chloropicaceae</taxon>
        <taxon>Chloropicon</taxon>
    </lineage>
</organism>
<dbReference type="GO" id="GO:0016592">
    <property type="term" value="C:mediator complex"/>
    <property type="evidence" value="ECO:0007669"/>
    <property type="project" value="InterPro"/>
</dbReference>
<gene>
    <name evidence="6" type="primary">MED6</name>
    <name evidence="8" type="ORF">A3770_02p16290</name>
</gene>
<evidence type="ECO:0000256" key="1">
    <source>
        <dbReference type="ARBA" id="ARBA00004123"/>
    </source>
</evidence>
<dbReference type="AlphaFoldDB" id="A0A5B8MFM6"/>
<comment type="function">
    <text evidence="6">Component of the Mediator complex, a coactivator involved in the regulated transcription of nearly all RNA polymerase II-dependent genes. Mediator functions as a bridge to convey information from gene-specific regulatory proteins to the basal RNA polymerase II transcription machinery. Mediator is recruited to promoters by direct interactions with regulatory proteins and serves as a scaffold for the assembly of a functional preinitiation complex with RNA polymerase II and the general transcription factors.</text>
</comment>
<name>A0A5B8MFM6_9CHLO</name>
<reference evidence="8 9" key="1">
    <citation type="submission" date="2018-07" db="EMBL/GenBank/DDBJ databases">
        <title>The complete nuclear genome of the prasinophyte Chloropicon primus (CCMP1205).</title>
        <authorList>
            <person name="Pombert J.-F."/>
            <person name="Otis C."/>
            <person name="Turmel M."/>
            <person name="Lemieux C."/>
        </authorList>
    </citation>
    <scope>NUCLEOTIDE SEQUENCE [LARGE SCALE GENOMIC DNA]</scope>
    <source>
        <strain evidence="8 9">CCMP1205</strain>
    </source>
</reference>
<dbReference type="Pfam" id="PF04934">
    <property type="entry name" value="Med6"/>
    <property type="match status" value="1"/>
</dbReference>
<keyword evidence="9" id="KW-1185">Reference proteome</keyword>
<evidence type="ECO:0000313" key="8">
    <source>
        <dbReference type="EMBL" id="QDZ19111.1"/>
    </source>
</evidence>
<keyword evidence="5 6" id="KW-0539">Nucleus</keyword>
<sequence>MCSLTTTAFKDDAWLAHNVLSKYNVLEYFSRSPFYRPPRSASEAYVMVEEQEPHLYVVQKQGRDPATGRAKGAAVYYVLDGTVFQAATLDAVLGGRSGRLLYSLRGAFGEARALYSEPSQSSPGGLAAPEEKAEHERAADRLLSNFFNPSKGQK</sequence>
<evidence type="ECO:0000256" key="7">
    <source>
        <dbReference type="SAM" id="MobiDB-lite"/>
    </source>
</evidence>
<dbReference type="Gene3D" id="3.10.450.580">
    <property type="entry name" value="Mediator complex, subunit Med6"/>
    <property type="match status" value="2"/>
</dbReference>
<keyword evidence="4 6" id="KW-0804">Transcription</keyword>
<comment type="subcellular location">
    <subcellularLocation>
        <location evidence="1 6">Nucleus</location>
    </subcellularLocation>
</comment>
<keyword evidence="6" id="KW-0010">Activator</keyword>
<comment type="similarity">
    <text evidence="2 6">Belongs to the Mediator complex subunit 6 family.</text>
</comment>
<dbReference type="PANTHER" id="PTHR13104">
    <property type="entry name" value="MED-6-RELATED"/>
    <property type="match status" value="1"/>
</dbReference>
<comment type="subunit">
    <text evidence="6">Component of the Mediator complex.</text>
</comment>
<accession>A0A5B8MFM6</accession>
<evidence type="ECO:0000256" key="3">
    <source>
        <dbReference type="ARBA" id="ARBA00023015"/>
    </source>
</evidence>
<dbReference type="STRING" id="1764295.A0A5B8MFM6"/>
<evidence type="ECO:0000256" key="6">
    <source>
        <dbReference type="RuleBase" id="RU364143"/>
    </source>
</evidence>